<name>A0ABD3FTH4_9STRA</name>
<organism evidence="1 2">
    <name type="scientific">Phytophthora oleae</name>
    <dbReference type="NCBI Taxonomy" id="2107226"/>
    <lineage>
        <taxon>Eukaryota</taxon>
        <taxon>Sar</taxon>
        <taxon>Stramenopiles</taxon>
        <taxon>Oomycota</taxon>
        <taxon>Peronosporomycetes</taxon>
        <taxon>Peronosporales</taxon>
        <taxon>Peronosporaceae</taxon>
        <taxon>Phytophthora</taxon>
    </lineage>
</organism>
<comment type="caution">
    <text evidence="1">The sequence shown here is derived from an EMBL/GenBank/DDBJ whole genome shotgun (WGS) entry which is preliminary data.</text>
</comment>
<dbReference type="AlphaFoldDB" id="A0ABD3FTH4"/>
<evidence type="ECO:0000313" key="2">
    <source>
        <dbReference type="Proteomes" id="UP001632037"/>
    </source>
</evidence>
<evidence type="ECO:0000313" key="1">
    <source>
        <dbReference type="EMBL" id="KAL3669025.1"/>
    </source>
</evidence>
<keyword evidence="2" id="KW-1185">Reference proteome</keyword>
<dbReference type="Proteomes" id="UP001632037">
    <property type="component" value="Unassembled WGS sequence"/>
</dbReference>
<dbReference type="EMBL" id="JBIMZQ010000010">
    <property type="protein sequence ID" value="KAL3669025.1"/>
    <property type="molecule type" value="Genomic_DNA"/>
</dbReference>
<gene>
    <name evidence="1" type="ORF">V7S43_006311</name>
</gene>
<accession>A0ABD3FTH4</accession>
<reference evidence="1 2" key="1">
    <citation type="submission" date="2024-09" db="EMBL/GenBank/DDBJ databases">
        <title>Genome sequencing and assembly of Phytophthora oleae, isolate VK10A, causative agent of rot of olive drupes.</title>
        <authorList>
            <person name="Conti Taguali S."/>
            <person name="Riolo M."/>
            <person name="La Spada F."/>
            <person name="Cacciola S.O."/>
            <person name="Dionisio G."/>
        </authorList>
    </citation>
    <scope>NUCLEOTIDE SEQUENCE [LARGE SCALE GENOMIC DNA]</scope>
    <source>
        <strain evidence="1 2">VK10A</strain>
    </source>
</reference>
<sequence>MSVRRLVSVFEAQAVTRVTSNTINLTSPVVDVQSLIQKFEAWVPLAVPVAEIRPSTCPHFQAPTKYVTQPAAALAVAPVVESKSETAQVPSVEIFEASELHKNSPLTARTAETEAETPQVSSVEIFNTFELHKNPPSVAPVAKAKPEAPQVPSVQIVNVPAQHQNSPIRALAVSTATTATVTLLPTRTPVPQQFQPRPSVRQGVTSRLFSYETDPKYLKRRAEAKLRRVAAAAKSSLPTWAH</sequence>
<proteinExistence type="predicted"/>
<protein>
    <submittedName>
        <fullName evidence="1">Uncharacterized protein</fullName>
    </submittedName>
</protein>